<evidence type="ECO:0000259" key="1">
    <source>
        <dbReference type="SMART" id="SM00966"/>
    </source>
</evidence>
<dbReference type="AlphaFoldDB" id="A0A0D7X0D9"/>
<dbReference type="PANTHER" id="PTHR36432:SF4">
    <property type="entry name" value="TRANSITION STATE REGULATOR ABH-RELATED"/>
    <property type="match status" value="1"/>
</dbReference>
<organism evidence="2 3">
    <name type="scientific">Paenibacillus terrae</name>
    <dbReference type="NCBI Taxonomy" id="159743"/>
    <lineage>
        <taxon>Bacteria</taxon>
        <taxon>Bacillati</taxon>
        <taxon>Bacillota</taxon>
        <taxon>Bacilli</taxon>
        <taxon>Bacillales</taxon>
        <taxon>Paenibacillaceae</taxon>
        <taxon>Paenibacillus</taxon>
    </lineage>
</organism>
<name>A0A0D7X0D9_9BACL</name>
<dbReference type="InterPro" id="IPR052731">
    <property type="entry name" value="B_subtilis_Trans_State_Reg"/>
</dbReference>
<dbReference type="PATRIC" id="fig|159743.3.peg.3296"/>
<dbReference type="RefSeq" id="WP_052646776.1">
    <property type="nucleotide sequence ID" value="NZ_JTHP01000028.1"/>
</dbReference>
<proteinExistence type="predicted"/>
<dbReference type="InterPro" id="IPR037914">
    <property type="entry name" value="SpoVT-AbrB_sf"/>
</dbReference>
<protein>
    <recommendedName>
        <fullName evidence="1">SpoVT-AbrB domain-containing protein</fullName>
    </recommendedName>
</protein>
<dbReference type="InterPro" id="IPR007159">
    <property type="entry name" value="SpoVT-AbrB_dom"/>
</dbReference>
<evidence type="ECO:0000313" key="3">
    <source>
        <dbReference type="Proteomes" id="UP000032534"/>
    </source>
</evidence>
<dbReference type="SUPFAM" id="SSF89447">
    <property type="entry name" value="AbrB/MazE/MraZ-like"/>
    <property type="match status" value="1"/>
</dbReference>
<dbReference type="Gene3D" id="2.10.260.10">
    <property type="match status" value="1"/>
</dbReference>
<dbReference type="SMART" id="SM00966">
    <property type="entry name" value="SpoVT_AbrB"/>
    <property type="match status" value="1"/>
</dbReference>
<reference evidence="2 3" key="1">
    <citation type="submission" date="2014-11" db="EMBL/GenBank/DDBJ databases">
        <title>Draft Genome Sequences of Paenibacillus polymyxa NRRL B-30509 and Paenibacillus terrae NRRL B-30644, Strains from a Poultry Environment that Produce Tridecaptin A and Paenicidins.</title>
        <authorList>
            <person name="van Belkum M.J."/>
            <person name="Lohans C.T."/>
            <person name="Vederas J.C."/>
        </authorList>
    </citation>
    <scope>NUCLEOTIDE SEQUENCE [LARGE SCALE GENOMIC DNA]</scope>
    <source>
        <strain evidence="2 3">NRRL B-30644</strain>
    </source>
</reference>
<dbReference type="PANTHER" id="PTHR36432">
    <property type="match status" value="1"/>
</dbReference>
<evidence type="ECO:0000313" key="2">
    <source>
        <dbReference type="EMBL" id="KJD44865.1"/>
    </source>
</evidence>
<dbReference type="OrthoDB" id="9782993at2"/>
<accession>A0A0D7X0D9</accession>
<dbReference type="Pfam" id="PF04014">
    <property type="entry name" value="MazE_antitoxin"/>
    <property type="match status" value="1"/>
</dbReference>
<feature type="domain" description="SpoVT-AbrB" evidence="1">
    <location>
        <begin position="8"/>
        <end position="53"/>
    </location>
</feature>
<gene>
    <name evidence="2" type="ORF">QD47_14800</name>
</gene>
<dbReference type="GO" id="GO:0003677">
    <property type="term" value="F:DNA binding"/>
    <property type="evidence" value="ECO:0007669"/>
    <property type="project" value="InterPro"/>
</dbReference>
<keyword evidence="3" id="KW-1185">Reference proteome</keyword>
<sequence length="81" mass="9396">MHRAGWVRKLDFLGRIVLPMDIRRGLGIEKQDDLEFSLQEQGIILIQIVKKQCRLCGSNHSLMPYRDSFVCIPCIRELKAV</sequence>
<comment type="caution">
    <text evidence="2">The sequence shown here is derived from an EMBL/GenBank/DDBJ whole genome shotgun (WGS) entry which is preliminary data.</text>
</comment>
<dbReference type="EMBL" id="JTHP01000028">
    <property type="protein sequence ID" value="KJD44865.1"/>
    <property type="molecule type" value="Genomic_DNA"/>
</dbReference>
<dbReference type="Proteomes" id="UP000032534">
    <property type="component" value="Unassembled WGS sequence"/>
</dbReference>